<reference evidence="3 4" key="1">
    <citation type="journal article" date="2011" name="Genome Biol.">
        <title>Comparative genome sequence analysis underscores mycoparasitism as the ancestral life style of Trichoderma.</title>
        <authorList>
            <person name="Kubicek C.P."/>
            <person name="Herrera-Estrella A."/>
            <person name="Seidl-Seiboth V."/>
            <person name="Martinez D.A."/>
            <person name="Druzhinina I.S."/>
            <person name="Thon M."/>
            <person name="Zeilinger S."/>
            <person name="Casas-Flores S."/>
            <person name="Horwitz B.A."/>
            <person name="Mukherjee P.K."/>
            <person name="Mukherjee M."/>
            <person name="Kredics L."/>
            <person name="Alcaraz L.D."/>
            <person name="Aerts A."/>
            <person name="Antal Z."/>
            <person name="Atanasova L."/>
            <person name="Cervantes-Badillo M.G."/>
            <person name="Challacombe J."/>
            <person name="Chertkov O."/>
            <person name="McCluskey K."/>
            <person name="Coulpier F."/>
            <person name="Deshpande N."/>
            <person name="von Doehren H."/>
            <person name="Ebbole D.J."/>
            <person name="Esquivel-Naranjo E.U."/>
            <person name="Fekete E."/>
            <person name="Flipphi M."/>
            <person name="Glaser F."/>
            <person name="Gomez-Rodriguez E.Y."/>
            <person name="Gruber S."/>
            <person name="Han C."/>
            <person name="Henrissat B."/>
            <person name="Hermosa R."/>
            <person name="Hernandez-Onate M."/>
            <person name="Karaffa L."/>
            <person name="Kosti I."/>
            <person name="Le Crom S."/>
            <person name="Lindquist E."/>
            <person name="Lucas S."/>
            <person name="Luebeck M."/>
            <person name="Luebeck P.S."/>
            <person name="Margeot A."/>
            <person name="Metz B."/>
            <person name="Misra M."/>
            <person name="Nevalainen H."/>
            <person name="Omann M."/>
            <person name="Packer N."/>
            <person name="Perrone G."/>
            <person name="Uresti-Rivera E.E."/>
            <person name="Salamov A."/>
            <person name="Schmoll M."/>
            <person name="Seiboth B."/>
            <person name="Shapiro H."/>
            <person name="Sukno S."/>
            <person name="Tamayo-Ramos J.A."/>
            <person name="Tisch D."/>
            <person name="Wiest A."/>
            <person name="Wilkinson H.H."/>
            <person name="Zhang M."/>
            <person name="Coutinho P.M."/>
            <person name="Kenerley C.M."/>
            <person name="Monte E."/>
            <person name="Baker S.E."/>
            <person name="Grigoriev I.V."/>
        </authorList>
    </citation>
    <scope>NUCLEOTIDE SEQUENCE [LARGE SCALE GENOMIC DNA]</scope>
    <source>
        <strain evidence="4">ATCC 20476 / IMI 206040</strain>
    </source>
</reference>
<organism evidence="3 4">
    <name type="scientific">Hypocrea atroviridis (strain ATCC 20476 / IMI 206040)</name>
    <name type="common">Trichoderma atroviride</name>
    <dbReference type="NCBI Taxonomy" id="452589"/>
    <lineage>
        <taxon>Eukaryota</taxon>
        <taxon>Fungi</taxon>
        <taxon>Dikarya</taxon>
        <taxon>Ascomycota</taxon>
        <taxon>Pezizomycotina</taxon>
        <taxon>Sordariomycetes</taxon>
        <taxon>Hypocreomycetidae</taxon>
        <taxon>Hypocreales</taxon>
        <taxon>Hypocreaceae</taxon>
        <taxon>Trichoderma</taxon>
    </lineage>
</organism>
<feature type="compositionally biased region" description="Basic and acidic residues" evidence="1">
    <location>
        <begin position="96"/>
        <end position="110"/>
    </location>
</feature>
<dbReference type="EMBL" id="ABDG02000021">
    <property type="protein sequence ID" value="EHK47061.1"/>
    <property type="molecule type" value="Genomic_DNA"/>
</dbReference>
<evidence type="ECO:0000313" key="3">
    <source>
        <dbReference type="EMBL" id="EHK47061.1"/>
    </source>
</evidence>
<dbReference type="SUPFAM" id="SSF57667">
    <property type="entry name" value="beta-beta-alpha zinc fingers"/>
    <property type="match status" value="1"/>
</dbReference>
<feature type="compositionally biased region" description="Low complexity" evidence="1">
    <location>
        <begin position="152"/>
        <end position="170"/>
    </location>
</feature>
<protein>
    <recommendedName>
        <fullName evidence="2">C2H2-type domain-containing protein</fullName>
    </recommendedName>
</protein>
<dbReference type="AlphaFoldDB" id="G9NR93"/>
<proteinExistence type="predicted"/>
<feature type="region of interest" description="Disordered" evidence="1">
    <location>
        <begin position="85"/>
        <end position="171"/>
    </location>
</feature>
<feature type="compositionally biased region" description="Polar residues" evidence="1">
    <location>
        <begin position="126"/>
        <end position="146"/>
    </location>
</feature>
<dbReference type="InterPro" id="IPR013087">
    <property type="entry name" value="Znf_C2H2_type"/>
</dbReference>
<evidence type="ECO:0000313" key="4">
    <source>
        <dbReference type="Proteomes" id="UP000005426"/>
    </source>
</evidence>
<name>G9NR93_HYPAI</name>
<evidence type="ECO:0000259" key="2">
    <source>
        <dbReference type="PROSITE" id="PS00028"/>
    </source>
</evidence>
<keyword evidence="4" id="KW-1185">Reference proteome</keyword>
<dbReference type="Proteomes" id="UP000005426">
    <property type="component" value="Unassembled WGS sequence"/>
</dbReference>
<evidence type="ECO:0000256" key="1">
    <source>
        <dbReference type="SAM" id="MobiDB-lite"/>
    </source>
</evidence>
<dbReference type="Gene3D" id="3.30.160.60">
    <property type="entry name" value="Classic Zinc Finger"/>
    <property type="match status" value="1"/>
</dbReference>
<gene>
    <name evidence="3" type="ORF">TRIATDRAFT_90906</name>
</gene>
<sequence>MHPGGSESENRPSLKAQPGSANQIYISTAYFPPGFLQDRAAFRAGLPGASTIQSHHGDHRIEGVDADEHDIEWYLHVIPLDSARTSEEDETSKLWSDLREPSPAAPDRDVSLATGDGLDLPFEPSAPTTHSFTLRASSREVTNSPAPETLLSTTATNTSIPTSASPASSTQVPLSYQPSLRGCDFCPEIFLGVDDLVDHIESAHHRGGRFHCKTCKVHFGLKKDFRRHLESAKLHPLSRIRCRCEMLFRKDKFRNHLKRKKPCDPVVPFLCSCGHSVDSGGSNAVVRMLQHVDSCGRRRPGWPKK</sequence>
<dbReference type="HOGENOM" id="CLU_912342_0_0_1"/>
<dbReference type="InterPro" id="IPR036236">
    <property type="entry name" value="Znf_C2H2_sf"/>
</dbReference>
<comment type="caution">
    <text evidence="3">The sequence shown here is derived from an EMBL/GenBank/DDBJ whole genome shotgun (WGS) entry which is preliminary data.</text>
</comment>
<dbReference type="OrthoDB" id="4747865at2759"/>
<dbReference type="PROSITE" id="PS00028">
    <property type="entry name" value="ZINC_FINGER_C2H2_1"/>
    <property type="match status" value="1"/>
</dbReference>
<feature type="domain" description="C2H2-type" evidence="2">
    <location>
        <begin position="183"/>
        <end position="205"/>
    </location>
</feature>
<accession>G9NR93</accession>